<dbReference type="Proteomes" id="UP000075787">
    <property type="component" value="Unassembled WGS sequence"/>
</dbReference>
<reference evidence="1 2" key="1">
    <citation type="submission" date="2015-12" db="EMBL/GenBank/DDBJ databases">
        <title>Genome sequence of Tistrella mobilis MCCC 1A02139.</title>
        <authorList>
            <person name="Lu L."/>
            <person name="Lai Q."/>
            <person name="Shao Z."/>
            <person name="Qian P."/>
        </authorList>
    </citation>
    <scope>NUCLEOTIDE SEQUENCE [LARGE SCALE GENOMIC DNA]</scope>
    <source>
        <strain evidence="1 2">MCCC 1A02139</strain>
    </source>
</reference>
<comment type="caution">
    <text evidence="1">The sequence shown here is derived from an EMBL/GenBank/DDBJ whole genome shotgun (WGS) entry which is preliminary data.</text>
</comment>
<organism evidence="1 2">
    <name type="scientific">Tistrella mobilis</name>
    <dbReference type="NCBI Taxonomy" id="171437"/>
    <lineage>
        <taxon>Bacteria</taxon>
        <taxon>Pseudomonadati</taxon>
        <taxon>Pseudomonadota</taxon>
        <taxon>Alphaproteobacteria</taxon>
        <taxon>Geminicoccales</taxon>
        <taxon>Geminicoccaceae</taxon>
        <taxon>Tistrella</taxon>
    </lineage>
</organism>
<dbReference type="AlphaFoldDB" id="A0A162KKZ2"/>
<sequence length="244" mass="27741">MEVHVHKVGLMQDVLKHVGIGYTRHFGGIVPVTKVEAFATRMQRLYRTDLSAAERVRRKALGRANAALFLYPRADRQGFDFIGLLTAGEHVAAAAEMLSDAGDRRQRIRFEDRYELLRLTASGGQVRWTWRLTQAAFDAQAAAIRAAVRRQDDDRSVHQVIADLYAMPGFRGVRTQMAGLLRVLHGEWQRSRQEARCPYVSTRPKGYVRFLAIRKMPLSEVVDRMVMGRKPIPYARVHEKGAKS</sequence>
<dbReference type="RefSeq" id="WP_372000065.1">
    <property type="nucleotide sequence ID" value="NZ_CP121016.1"/>
</dbReference>
<gene>
    <name evidence="1" type="ORF">AUP44_08410</name>
</gene>
<proteinExistence type="predicted"/>
<evidence type="ECO:0000313" key="1">
    <source>
        <dbReference type="EMBL" id="KYO51531.1"/>
    </source>
</evidence>
<accession>A0A162KKZ2</accession>
<name>A0A162KKZ2_9PROT</name>
<protein>
    <submittedName>
        <fullName evidence="1">Uncharacterized protein</fullName>
    </submittedName>
</protein>
<dbReference type="EMBL" id="LPZR01000171">
    <property type="protein sequence ID" value="KYO51531.1"/>
    <property type="molecule type" value="Genomic_DNA"/>
</dbReference>
<evidence type="ECO:0000313" key="2">
    <source>
        <dbReference type="Proteomes" id="UP000075787"/>
    </source>
</evidence>